<proteinExistence type="predicted"/>
<sequence length="171" mass="19436">MDDPTGNDADDGTEARLHQALEELARTREAYARLSRARDRHDEEKAAEHANLRNRILILESRRDAKLAAPRNDRDELKTLQERNRAVWASNAALVERNKALLVRNRRLEAEARVLRKDRAAMLASARWRAGGMISDATRRIGPATLALPFRLLGLVRRRKAPARALPPRKT</sequence>
<feature type="coiled-coil region" evidence="1">
    <location>
        <begin position="17"/>
        <end position="44"/>
    </location>
</feature>
<reference evidence="2 3" key="1">
    <citation type="submission" date="2018-06" db="EMBL/GenBank/DDBJ databases">
        <title>Genomic Encyclopedia of Archaeal and Bacterial Type Strains, Phase II (KMG-II): from individual species to whole genera.</title>
        <authorList>
            <person name="Goeker M."/>
        </authorList>
    </citation>
    <scope>NUCLEOTIDE SEQUENCE [LARGE SCALE GENOMIC DNA]</scope>
    <source>
        <strain evidence="2 3">DSM 22009</strain>
    </source>
</reference>
<dbReference type="RefSeq" id="WP_146259437.1">
    <property type="nucleotide sequence ID" value="NZ_QKZL01000014.1"/>
</dbReference>
<keyword evidence="1" id="KW-0175">Coiled coil</keyword>
<feature type="coiled-coil region" evidence="1">
    <location>
        <begin position="91"/>
        <end position="118"/>
    </location>
</feature>
<dbReference type="AlphaFoldDB" id="A0A2W7N2S7"/>
<comment type="caution">
    <text evidence="2">The sequence shown here is derived from an EMBL/GenBank/DDBJ whole genome shotgun (WGS) entry which is preliminary data.</text>
</comment>
<keyword evidence="3" id="KW-1185">Reference proteome</keyword>
<evidence type="ECO:0000313" key="3">
    <source>
        <dbReference type="Proteomes" id="UP000248916"/>
    </source>
</evidence>
<evidence type="ECO:0000313" key="2">
    <source>
        <dbReference type="EMBL" id="PZX14351.1"/>
    </source>
</evidence>
<dbReference type="Proteomes" id="UP000248916">
    <property type="component" value="Unassembled WGS sequence"/>
</dbReference>
<name>A0A2W7N2S7_9RHOB</name>
<evidence type="ECO:0000256" key="1">
    <source>
        <dbReference type="SAM" id="Coils"/>
    </source>
</evidence>
<dbReference type="EMBL" id="QKZL01000014">
    <property type="protein sequence ID" value="PZX14351.1"/>
    <property type="molecule type" value="Genomic_DNA"/>
</dbReference>
<organism evidence="2 3">
    <name type="scientific">Palleronia aestuarii</name>
    <dbReference type="NCBI Taxonomy" id="568105"/>
    <lineage>
        <taxon>Bacteria</taxon>
        <taxon>Pseudomonadati</taxon>
        <taxon>Pseudomonadota</taxon>
        <taxon>Alphaproteobacteria</taxon>
        <taxon>Rhodobacterales</taxon>
        <taxon>Roseobacteraceae</taxon>
        <taxon>Palleronia</taxon>
    </lineage>
</organism>
<gene>
    <name evidence="2" type="ORF">LX81_02934</name>
</gene>
<accession>A0A2W7N2S7</accession>
<protein>
    <submittedName>
        <fullName evidence="2">Uncharacterized protein</fullName>
    </submittedName>
</protein>